<feature type="region of interest" description="Disordered" evidence="8">
    <location>
        <begin position="1144"/>
        <end position="1166"/>
    </location>
</feature>
<keyword evidence="3" id="KW-0547">Nucleotide-binding</keyword>
<keyword evidence="5" id="KW-0347">Helicase</keyword>
<dbReference type="InterPro" id="IPR011545">
    <property type="entry name" value="DEAD/DEAH_box_helicase_dom"/>
</dbReference>
<evidence type="ECO:0000256" key="5">
    <source>
        <dbReference type="ARBA" id="ARBA00022806"/>
    </source>
</evidence>
<comment type="similarity">
    <text evidence="1">Belongs to the DEAD box helicase family. DEAH subfamily.</text>
</comment>
<dbReference type="InterPro" id="IPR001650">
    <property type="entry name" value="Helicase_C-like"/>
</dbReference>
<evidence type="ECO:0000256" key="2">
    <source>
        <dbReference type="ARBA" id="ARBA00012552"/>
    </source>
</evidence>
<dbReference type="EMBL" id="JAKWBI020000011">
    <property type="protein sequence ID" value="KAJ2906595.1"/>
    <property type="molecule type" value="Genomic_DNA"/>
</dbReference>
<evidence type="ECO:0000256" key="8">
    <source>
        <dbReference type="SAM" id="MobiDB-lite"/>
    </source>
</evidence>
<dbReference type="GO" id="GO:0000462">
    <property type="term" value="P:maturation of SSU-rRNA from tricistronic rRNA transcript (SSU-rRNA, 5.8S rRNA, LSU-rRNA)"/>
    <property type="evidence" value="ECO:0007669"/>
    <property type="project" value="TreeGrafter"/>
</dbReference>
<dbReference type="SMART" id="SM00847">
    <property type="entry name" value="HA2"/>
    <property type="match status" value="1"/>
</dbReference>
<dbReference type="GO" id="GO:0003724">
    <property type="term" value="F:RNA helicase activity"/>
    <property type="evidence" value="ECO:0007669"/>
    <property type="project" value="UniProtKB-EC"/>
</dbReference>
<dbReference type="InterPro" id="IPR007502">
    <property type="entry name" value="Helicase-assoc_dom"/>
</dbReference>
<dbReference type="InterPro" id="IPR027417">
    <property type="entry name" value="P-loop_NTPase"/>
</dbReference>
<dbReference type="GO" id="GO:0005730">
    <property type="term" value="C:nucleolus"/>
    <property type="evidence" value="ECO:0007669"/>
    <property type="project" value="TreeGrafter"/>
</dbReference>
<dbReference type="Gene3D" id="3.40.50.300">
    <property type="entry name" value="P-loop containing nucleotide triphosphate hydrolases"/>
    <property type="match status" value="2"/>
</dbReference>
<dbReference type="PANTHER" id="PTHR18934:SF99">
    <property type="entry name" value="ATP-DEPENDENT RNA HELICASE DHX37-RELATED"/>
    <property type="match status" value="1"/>
</dbReference>
<keyword evidence="6" id="KW-0067">ATP-binding</keyword>
<gene>
    <name evidence="11" type="ORF">MKZ38_000850</name>
</gene>
<feature type="region of interest" description="Disordered" evidence="8">
    <location>
        <begin position="193"/>
        <end position="322"/>
    </location>
</feature>
<sequence length="1256" mass="138562">MVLKGGKYEPRVRKRRALAREPEPDQDDPNAIIGADGKKVTGKKAKRLAKYLDLKLKKDENKALKDRLATNVVDTSLFVSSKNLGQTKMTKRQKLQHALEEERRGVAGDEARQLLMEEHGNAKRKRGGAITREVKSDGKTSKASEDEKADEQKKATQTEVEPENMVVEDESSSEVEGAIKHLAALPKLAAPIVPTFGGGLKRPLGVDNDGRPVLQKRQRRGGVTSKFSIQQWRPQHAAPVEDEDSWSGFSDVNSDGGSSGSDGSSEDEPGDGDASSGTNESPDPEDDGEDESSDEDTVADDQEDDTSNIGAMKEAKKQRSSAFKDWANQKRNEALGFVPTTNSAILEIPQTENFEPRPAEEDPLPLELQTTKNDDRKAFIITVNRKPEIQAARLKLPVVSEEQRIMEAIHNNDTVVICGTTGSGKTTQVPQFLYEAGYGTPGSPTPGMIGITQPRRVATVSMSKRVADELGDKGTSVAYQIRFEGNVSDDTGIKFMTDGLLLREMSQDPFLRKYSAIVLDEAHERSLNTDILLGLLSELVRYRGKLKHGLPPLKLIIMSATLRVSDLTQNPRLFKMPPPVLQVEGKQFPVSMHFSGVTKHSYVEEAFNKIKKGHKKLPPGGMLVFLTGQNEIYHLQKLMKQEFGGSAATHKPSAAPISGAEIGLEAEDIDFGAQDNSFDPKANMVDDYEDEDSEEEKEFDIEEEEGQESGPGPLKMHVLPLYSMLPVKDQVKVFQPPPPNSRLVIIATNIAETSLTIPGIRYVFDCGRAKERTLHKETGVQSFDVGWISKASAAQRAGRAGRTGPGHCYRLYSSAVYERDFPEFAEPEILRTPIEGVVLELKTRGRSKVDRFPFPTSPNLSAISKAEALLSYLLALDGNGKTTSIGDTMSIFPLAPRIARILIAGHREGCLPYIIAIVAGLSASGEIFIPENRIIPPQGPAANHTAEGDDDSQAVIRTNKNMLDDRKRDQLRRAYGRTFSKFTTLGQTDLMMLMHAVMEFSHDPTPQWCREHFLYHKTLVEVRQLRQQLTALLARNVPELRGLKWQDKINPPDERQRGFILQMSASGFVDQVAIRADLHPTPPDVRKAARAIDVAYVPLQPIHTPGTLVETDEEKCIYIHPTSPLSRMSATECPEYIIYRQLQRAGSQSSSSSSSSSSSGRTAKTRMLPLTSIDARLLAGLARDTPLLHWGKPVKEVSSDGSVREAYFAPEMKIPGTPGQGWPLPPRKIRQRKVAGRGWVVITLEEERKMAACAAK</sequence>
<dbReference type="SMART" id="SM00487">
    <property type="entry name" value="DEXDc"/>
    <property type="match status" value="1"/>
</dbReference>
<comment type="catalytic activity">
    <reaction evidence="7">
        <text>ATP + H2O = ADP + phosphate + H(+)</text>
        <dbReference type="Rhea" id="RHEA:13065"/>
        <dbReference type="ChEBI" id="CHEBI:15377"/>
        <dbReference type="ChEBI" id="CHEBI:15378"/>
        <dbReference type="ChEBI" id="CHEBI:30616"/>
        <dbReference type="ChEBI" id="CHEBI:43474"/>
        <dbReference type="ChEBI" id="CHEBI:456216"/>
        <dbReference type="EC" id="3.6.4.13"/>
    </reaction>
</comment>
<feature type="compositionally biased region" description="Acidic residues" evidence="8">
    <location>
        <begin position="282"/>
        <end position="306"/>
    </location>
</feature>
<feature type="region of interest" description="Disordered" evidence="8">
    <location>
        <begin position="1"/>
        <end position="36"/>
    </location>
</feature>
<dbReference type="PROSITE" id="PS00690">
    <property type="entry name" value="DEAH_ATP_HELICASE"/>
    <property type="match status" value="1"/>
</dbReference>
<feature type="compositionally biased region" description="Basic and acidic residues" evidence="8">
    <location>
        <begin position="1"/>
        <end position="11"/>
    </location>
</feature>
<evidence type="ECO:0000256" key="3">
    <source>
        <dbReference type="ARBA" id="ARBA00022741"/>
    </source>
</evidence>
<feature type="region of interest" description="Disordered" evidence="8">
    <location>
        <begin position="117"/>
        <end position="173"/>
    </location>
</feature>
<dbReference type="GO" id="GO:0005524">
    <property type="term" value="F:ATP binding"/>
    <property type="evidence" value="ECO:0007669"/>
    <property type="project" value="UniProtKB-KW"/>
</dbReference>
<evidence type="ECO:0000256" key="1">
    <source>
        <dbReference type="ARBA" id="ARBA00008792"/>
    </source>
</evidence>
<evidence type="ECO:0000259" key="10">
    <source>
        <dbReference type="PROSITE" id="PS51194"/>
    </source>
</evidence>
<evidence type="ECO:0000313" key="11">
    <source>
        <dbReference type="EMBL" id="KAJ2906595.1"/>
    </source>
</evidence>
<evidence type="ECO:0000256" key="7">
    <source>
        <dbReference type="ARBA" id="ARBA00047984"/>
    </source>
</evidence>
<keyword evidence="4" id="KW-0378">Hydrolase</keyword>
<feature type="region of interest" description="Disordered" evidence="8">
    <location>
        <begin position="673"/>
        <end position="713"/>
    </location>
</feature>
<evidence type="ECO:0000256" key="4">
    <source>
        <dbReference type="ARBA" id="ARBA00022801"/>
    </source>
</evidence>
<dbReference type="Pfam" id="PF00270">
    <property type="entry name" value="DEAD"/>
    <property type="match status" value="1"/>
</dbReference>
<dbReference type="InterPro" id="IPR002464">
    <property type="entry name" value="DNA/RNA_helicase_DEAH_CS"/>
</dbReference>
<dbReference type="Gene3D" id="1.20.120.1080">
    <property type="match status" value="1"/>
</dbReference>
<dbReference type="PROSITE" id="PS51192">
    <property type="entry name" value="HELICASE_ATP_BIND_1"/>
    <property type="match status" value="1"/>
</dbReference>
<feature type="compositionally biased region" description="Low complexity" evidence="8">
    <location>
        <begin position="272"/>
        <end position="281"/>
    </location>
</feature>
<dbReference type="EC" id="3.6.4.13" evidence="2"/>
<dbReference type="AlphaFoldDB" id="A0AAD5WY43"/>
<feature type="compositionally biased region" description="Basic and acidic residues" evidence="8">
    <location>
        <begin position="132"/>
        <end position="156"/>
    </location>
</feature>
<dbReference type="PANTHER" id="PTHR18934">
    <property type="entry name" value="ATP-DEPENDENT RNA HELICASE"/>
    <property type="match status" value="1"/>
</dbReference>
<feature type="domain" description="Helicase C-terminal" evidence="10">
    <location>
        <begin position="602"/>
        <end position="845"/>
    </location>
</feature>
<dbReference type="FunFam" id="3.40.50.300:FF:000637">
    <property type="entry name" value="ATP-dependent RNA helicase DHX37/DHR1"/>
    <property type="match status" value="1"/>
</dbReference>
<dbReference type="GO" id="GO:0016787">
    <property type="term" value="F:hydrolase activity"/>
    <property type="evidence" value="ECO:0007669"/>
    <property type="project" value="UniProtKB-KW"/>
</dbReference>
<feature type="compositionally biased region" description="Acidic residues" evidence="8">
    <location>
        <begin position="686"/>
        <end position="707"/>
    </location>
</feature>
<feature type="compositionally biased region" description="Low complexity" evidence="8">
    <location>
        <begin position="1147"/>
        <end position="1159"/>
    </location>
</feature>
<dbReference type="Pfam" id="PF21010">
    <property type="entry name" value="HA2_C"/>
    <property type="match status" value="1"/>
</dbReference>
<name>A0AAD5WY43_9PEZI</name>
<evidence type="ECO:0000313" key="12">
    <source>
        <dbReference type="Proteomes" id="UP001201980"/>
    </source>
</evidence>
<accession>A0AAD5WY43</accession>
<organism evidence="11 12">
    <name type="scientific">Zalerion maritima</name>
    <dbReference type="NCBI Taxonomy" id="339359"/>
    <lineage>
        <taxon>Eukaryota</taxon>
        <taxon>Fungi</taxon>
        <taxon>Dikarya</taxon>
        <taxon>Ascomycota</taxon>
        <taxon>Pezizomycotina</taxon>
        <taxon>Sordariomycetes</taxon>
        <taxon>Lulworthiomycetidae</taxon>
        <taxon>Lulworthiales</taxon>
        <taxon>Lulworthiaceae</taxon>
        <taxon>Zalerion</taxon>
    </lineage>
</organism>
<dbReference type="CDD" id="cd18791">
    <property type="entry name" value="SF2_C_RHA"/>
    <property type="match status" value="1"/>
</dbReference>
<dbReference type="Proteomes" id="UP001201980">
    <property type="component" value="Unassembled WGS sequence"/>
</dbReference>
<evidence type="ECO:0000256" key="6">
    <source>
        <dbReference type="ARBA" id="ARBA00022840"/>
    </source>
</evidence>
<dbReference type="PROSITE" id="PS51194">
    <property type="entry name" value="HELICASE_CTER"/>
    <property type="match status" value="1"/>
</dbReference>
<dbReference type="GO" id="GO:1990904">
    <property type="term" value="C:ribonucleoprotein complex"/>
    <property type="evidence" value="ECO:0007669"/>
    <property type="project" value="UniProtKB-ARBA"/>
</dbReference>
<comment type="caution">
    <text evidence="11">The sequence shown here is derived from an EMBL/GenBank/DDBJ whole genome shotgun (WGS) entry which is preliminary data.</text>
</comment>
<protein>
    <recommendedName>
        <fullName evidence="2">RNA helicase</fullName>
        <ecNumber evidence="2">3.6.4.13</ecNumber>
    </recommendedName>
</protein>
<dbReference type="SUPFAM" id="SSF52540">
    <property type="entry name" value="P-loop containing nucleoside triphosphate hydrolases"/>
    <property type="match status" value="1"/>
</dbReference>
<dbReference type="SMART" id="SM00490">
    <property type="entry name" value="HELICc"/>
    <property type="match status" value="1"/>
</dbReference>
<feature type="domain" description="Helicase ATP-binding" evidence="9">
    <location>
        <begin position="406"/>
        <end position="580"/>
    </location>
</feature>
<dbReference type="GO" id="GO:0003723">
    <property type="term" value="F:RNA binding"/>
    <property type="evidence" value="ECO:0007669"/>
    <property type="project" value="TreeGrafter"/>
</dbReference>
<feature type="compositionally biased region" description="Low complexity" evidence="8">
    <location>
        <begin position="247"/>
        <end position="256"/>
    </location>
</feature>
<reference evidence="11" key="1">
    <citation type="submission" date="2022-07" db="EMBL/GenBank/DDBJ databases">
        <title>Draft genome sequence of Zalerion maritima ATCC 34329, a (micro)plastics degrading marine fungus.</title>
        <authorList>
            <person name="Paco A."/>
            <person name="Goncalves M.F.M."/>
            <person name="Rocha-Santos T.A.P."/>
            <person name="Alves A."/>
        </authorList>
    </citation>
    <scope>NUCLEOTIDE SEQUENCE</scope>
    <source>
        <strain evidence="11">ATCC 34329</strain>
    </source>
</reference>
<dbReference type="InterPro" id="IPR014001">
    <property type="entry name" value="Helicase_ATP-bd"/>
</dbReference>
<feature type="compositionally biased region" description="Acidic residues" evidence="8">
    <location>
        <begin position="160"/>
        <end position="173"/>
    </location>
</feature>
<evidence type="ECO:0000259" key="9">
    <source>
        <dbReference type="PROSITE" id="PS51192"/>
    </source>
</evidence>
<dbReference type="CDD" id="cd17982">
    <property type="entry name" value="DEXHc_DHX37"/>
    <property type="match status" value="1"/>
</dbReference>
<dbReference type="Pfam" id="PF00271">
    <property type="entry name" value="Helicase_C"/>
    <property type="match status" value="1"/>
</dbReference>
<keyword evidence="12" id="KW-1185">Reference proteome</keyword>
<proteinExistence type="inferred from homology"/>